<dbReference type="CDD" id="cd03055">
    <property type="entry name" value="GST_N_Omega"/>
    <property type="match status" value="1"/>
</dbReference>
<dbReference type="InterPro" id="IPR036249">
    <property type="entry name" value="Thioredoxin-like_sf"/>
</dbReference>
<reference evidence="11" key="1">
    <citation type="submission" date="2025-08" db="UniProtKB">
        <authorList>
            <consortium name="RefSeq"/>
        </authorList>
    </citation>
    <scope>IDENTIFICATION</scope>
    <source>
        <strain evidence="11">Tuebingen</strain>
        <tissue evidence="11">Fibroblasts and whole tissue</tissue>
    </source>
</reference>
<dbReference type="PROSITE" id="PS50404">
    <property type="entry name" value="GST_NTER"/>
    <property type="match status" value="1"/>
</dbReference>
<dbReference type="AGR" id="ZFIN:ZDB-GENE-041114-67"/>
<name>A0AB32T4I1_DANRE</name>
<protein>
    <recommendedName>
        <fullName evidence="7">Glutathione S-transferase omega</fullName>
        <shortName evidence="7">GSTO</shortName>
        <ecNumber evidence="7">1.20.4.2</ecNumber>
        <ecNumber evidence="7">1.8.5.1</ecNumber>
        <ecNumber evidence="7">2.5.1.18</ecNumber>
    </recommendedName>
    <alternativeName>
        <fullName evidence="7">Glutathione-dependent dehydroascorbate reductase</fullName>
    </alternativeName>
    <alternativeName>
        <fullName evidence="7">Monomethylarsonic acid reductase</fullName>
    </alternativeName>
</protein>
<keyword evidence="10" id="KW-1185">Reference proteome</keyword>
<dbReference type="SUPFAM" id="SSF47616">
    <property type="entry name" value="GST C-terminal domain-like"/>
    <property type="match status" value="1"/>
</dbReference>
<evidence type="ECO:0000313" key="12">
    <source>
        <dbReference type="ZFIN" id="ZDB-GENE-041114-67"/>
    </source>
</evidence>
<dbReference type="InterPro" id="IPR040079">
    <property type="entry name" value="Glutathione_S-Trfase"/>
</dbReference>
<evidence type="ECO:0000313" key="11">
    <source>
        <dbReference type="RefSeq" id="XP_068068938.1"/>
    </source>
</evidence>
<dbReference type="PANTHER" id="PTHR43968:SF6">
    <property type="entry name" value="GLUTATHIONE S-TRANSFERASE OMEGA"/>
    <property type="match status" value="1"/>
</dbReference>
<dbReference type="PROSITE" id="PS50405">
    <property type="entry name" value="GST_CTER"/>
    <property type="match status" value="1"/>
</dbReference>
<dbReference type="GO" id="GO:0005737">
    <property type="term" value="C:cytoplasm"/>
    <property type="evidence" value="ECO:0007669"/>
    <property type="project" value="InterPro"/>
</dbReference>
<dbReference type="Pfam" id="PF14497">
    <property type="entry name" value="GST_C_3"/>
    <property type="match status" value="1"/>
</dbReference>
<proteinExistence type="evidence at protein level"/>
<evidence type="ECO:0007829" key="13">
    <source>
        <dbReference type="PeptideAtlas" id="A0AB32T4I1"/>
    </source>
</evidence>
<comment type="catalytic activity">
    <reaction evidence="5 7">
        <text>methylarsonate + 2 glutathione + H(+) = methylarsonous acid + glutathione disulfide + H2O</text>
        <dbReference type="Rhea" id="RHEA:15969"/>
        <dbReference type="ChEBI" id="CHEBI:15377"/>
        <dbReference type="ChEBI" id="CHEBI:15378"/>
        <dbReference type="ChEBI" id="CHEBI:17826"/>
        <dbReference type="ChEBI" id="CHEBI:33409"/>
        <dbReference type="ChEBI" id="CHEBI:57925"/>
        <dbReference type="ChEBI" id="CHEBI:58297"/>
        <dbReference type="EC" id="1.20.4.2"/>
    </reaction>
</comment>
<dbReference type="InterPro" id="IPR005442">
    <property type="entry name" value="GST_omega"/>
</dbReference>
<dbReference type="FunFam" id="1.20.1050.10:FF:000009">
    <property type="entry name" value="Glutathione S-transferase omega-1"/>
    <property type="match status" value="1"/>
</dbReference>
<dbReference type="GeneID" id="492500"/>
<dbReference type="GO" id="GO:0006749">
    <property type="term" value="P:glutathione metabolic process"/>
    <property type="evidence" value="ECO:0007669"/>
    <property type="project" value="UniProtKB-UniRule"/>
</dbReference>
<dbReference type="InterPro" id="IPR045073">
    <property type="entry name" value="Omega/Tau-like"/>
</dbReference>
<dbReference type="InterPro" id="IPR010987">
    <property type="entry name" value="Glutathione-S-Trfase_C-like"/>
</dbReference>
<dbReference type="InterPro" id="IPR050983">
    <property type="entry name" value="GST_Omega/HSP26"/>
</dbReference>
<dbReference type="AlphaFoldDB" id="A0AB32T4I1"/>
<evidence type="ECO:0000259" key="9">
    <source>
        <dbReference type="PROSITE" id="PS50405"/>
    </source>
</evidence>
<feature type="domain" description="GST N-terminal" evidence="8">
    <location>
        <begin position="77"/>
        <end position="156"/>
    </location>
</feature>
<dbReference type="SFLD" id="SFLDG00358">
    <property type="entry name" value="Main_(cytGST)"/>
    <property type="match status" value="1"/>
</dbReference>
<dbReference type="SFLD" id="SFLDS00019">
    <property type="entry name" value="Glutathione_Transferase_(cytos"/>
    <property type="match status" value="1"/>
</dbReference>
<dbReference type="Gene3D" id="3.40.30.10">
    <property type="entry name" value="Glutaredoxin"/>
    <property type="match status" value="1"/>
</dbReference>
<evidence type="ECO:0000256" key="4">
    <source>
        <dbReference type="ARBA" id="ARBA00047960"/>
    </source>
</evidence>
<dbReference type="CTD" id="119391"/>
<comment type="catalytic activity">
    <reaction evidence="6 7">
        <text>L-dehydroascorbate + 2 glutathione = glutathione disulfide + L-ascorbate</text>
        <dbReference type="Rhea" id="RHEA:24424"/>
        <dbReference type="ChEBI" id="CHEBI:38290"/>
        <dbReference type="ChEBI" id="CHEBI:57925"/>
        <dbReference type="ChEBI" id="CHEBI:58297"/>
        <dbReference type="ChEBI" id="CHEBI:58539"/>
        <dbReference type="EC" id="1.8.5.1"/>
    </reaction>
</comment>
<dbReference type="Proteomes" id="UP000000437">
    <property type="component" value="Chromosome 13"/>
</dbReference>
<dbReference type="CDD" id="cd03184">
    <property type="entry name" value="GST_C_Omega"/>
    <property type="match status" value="1"/>
</dbReference>
<dbReference type="GO" id="GO:0050610">
    <property type="term" value="F:methylarsonate reductase activity"/>
    <property type="evidence" value="ECO:0007669"/>
    <property type="project" value="UniProtKB-UniRule"/>
</dbReference>
<dbReference type="Gene3D" id="1.20.1050.10">
    <property type="match status" value="1"/>
</dbReference>
<sequence length="296" mass="33799">MFGIIVSKVFSSPPFSALCNTFFFKSLSAKRAHVCFDSIVYFNSTTLLQENTSTTTMASSPKCLGKECSAPGPVPNGQIRLYSMRFCPFAQRTRLVLTAKGVKHDIININLVSKPDWFLKKNPFGTVPVLETSSGQVIYESPITCEYLDEVYPEKKLLPSDPFERAQQKMLLELYSKVIPYFYKISMGKKRGEDVSTAEAEFTEKLVQLNEALANKKTKYFGGDSITMIDYLIWPWFERAEMMGVKHCLAKTPELRKWIELMFEDPVVKATMFNTDVHKVFFDSYMDGKPNYDYGL</sequence>
<dbReference type="SFLD" id="SFLDG01152">
    <property type="entry name" value="Main.3:_Omega-_and_Tau-like"/>
    <property type="match status" value="1"/>
</dbReference>
<dbReference type="FunFam" id="3.40.30.10:FF:000123">
    <property type="entry name" value="Glutathione transferase o1"/>
    <property type="match status" value="1"/>
</dbReference>
<dbReference type="InterPro" id="IPR004045">
    <property type="entry name" value="Glutathione_S-Trfase_N"/>
</dbReference>
<evidence type="ECO:0000256" key="5">
    <source>
        <dbReference type="ARBA" id="ARBA00048353"/>
    </source>
</evidence>
<comment type="similarity">
    <text evidence="1 7">Belongs to the GST superfamily. Omega family.</text>
</comment>
<evidence type="ECO:0000256" key="2">
    <source>
        <dbReference type="ARBA" id="ARBA00022679"/>
    </source>
</evidence>
<organism evidence="10 11">
    <name type="scientific">Danio rerio</name>
    <name type="common">Zebrafish</name>
    <name type="synonym">Brachydanio rerio</name>
    <dbReference type="NCBI Taxonomy" id="7955"/>
    <lineage>
        <taxon>Eukaryota</taxon>
        <taxon>Metazoa</taxon>
        <taxon>Chordata</taxon>
        <taxon>Craniata</taxon>
        <taxon>Vertebrata</taxon>
        <taxon>Euteleostomi</taxon>
        <taxon>Actinopterygii</taxon>
        <taxon>Neopterygii</taxon>
        <taxon>Teleostei</taxon>
        <taxon>Ostariophysi</taxon>
        <taxon>Cypriniformes</taxon>
        <taxon>Danionidae</taxon>
        <taxon>Danioninae</taxon>
        <taxon>Danio</taxon>
    </lineage>
</organism>
<dbReference type="EC" id="1.20.4.2" evidence="7"/>
<dbReference type="ZFIN" id="ZDB-GENE-041114-67">
    <property type="gene designation" value="gsto2"/>
</dbReference>
<dbReference type="PRINTS" id="PR01625">
    <property type="entry name" value="GSTRNSFRASEO"/>
</dbReference>
<keyword evidence="3 7" id="KW-0560">Oxidoreductase</keyword>
<gene>
    <name evidence="11 12" type="primary">gsto2</name>
    <name evidence="11" type="synonym">zgc:101897</name>
</gene>
<comment type="catalytic activity">
    <reaction evidence="4 7">
        <text>RX + glutathione = an S-substituted glutathione + a halide anion + H(+)</text>
        <dbReference type="Rhea" id="RHEA:16437"/>
        <dbReference type="ChEBI" id="CHEBI:15378"/>
        <dbReference type="ChEBI" id="CHEBI:16042"/>
        <dbReference type="ChEBI" id="CHEBI:17792"/>
        <dbReference type="ChEBI" id="CHEBI:57925"/>
        <dbReference type="ChEBI" id="CHEBI:90779"/>
        <dbReference type="EC" id="2.5.1.18"/>
    </reaction>
</comment>
<dbReference type="EC" id="1.8.5.1" evidence="7"/>
<comment type="function">
    <text evidence="7">Exhibits glutathione-dependent thiol transferase activity. Has high dehydroascorbate reductase activity and may contribute to the recycling of ascorbic acid. Participates in the biotransformation of inorganic arsenic and reduces monomethylarsonic acid (MMA).</text>
</comment>
<dbReference type="SUPFAM" id="SSF52833">
    <property type="entry name" value="Thioredoxin-like"/>
    <property type="match status" value="1"/>
</dbReference>
<dbReference type="GO" id="GO:0004364">
    <property type="term" value="F:glutathione transferase activity"/>
    <property type="evidence" value="ECO:0000314"/>
    <property type="project" value="ZFIN"/>
</dbReference>
<dbReference type="Pfam" id="PF13409">
    <property type="entry name" value="GST_N_2"/>
    <property type="match status" value="1"/>
</dbReference>
<dbReference type="RefSeq" id="XP_068068938.1">
    <property type="nucleotide sequence ID" value="XM_068212837.1"/>
</dbReference>
<keyword evidence="2 7" id="KW-0808">Transferase</keyword>
<accession>A0AB32T4I1</accession>
<dbReference type="GO" id="GO:0045174">
    <property type="term" value="F:glutathione dehydrogenase (ascorbate) activity"/>
    <property type="evidence" value="ECO:0007669"/>
    <property type="project" value="UniProtKB-UniRule"/>
</dbReference>
<dbReference type="InterPro" id="IPR036282">
    <property type="entry name" value="Glutathione-S-Trfase_C_sf"/>
</dbReference>
<evidence type="ECO:0000256" key="1">
    <source>
        <dbReference type="ARBA" id="ARBA00011067"/>
    </source>
</evidence>
<dbReference type="PANTHER" id="PTHR43968">
    <property type="match status" value="1"/>
</dbReference>
<feature type="domain" description="GST C-terminal" evidence="9">
    <location>
        <begin position="161"/>
        <end position="286"/>
    </location>
</feature>
<evidence type="ECO:0000313" key="10">
    <source>
        <dbReference type="Proteomes" id="UP000000437"/>
    </source>
</evidence>
<keyword evidence="13" id="KW-1267">Proteomics identification</keyword>
<dbReference type="EC" id="2.5.1.18" evidence="7"/>
<evidence type="ECO:0000256" key="6">
    <source>
        <dbReference type="ARBA" id="ARBA00049544"/>
    </source>
</evidence>
<evidence type="ECO:0000259" key="8">
    <source>
        <dbReference type="PROSITE" id="PS50404"/>
    </source>
</evidence>
<evidence type="ECO:0000256" key="3">
    <source>
        <dbReference type="ARBA" id="ARBA00023002"/>
    </source>
</evidence>
<dbReference type="InterPro" id="IPR004046">
    <property type="entry name" value="GST_C"/>
</dbReference>
<evidence type="ECO:0000256" key="7">
    <source>
        <dbReference type="RuleBase" id="RU368071"/>
    </source>
</evidence>